<feature type="transmembrane region" description="Helical" evidence="1">
    <location>
        <begin position="20"/>
        <end position="44"/>
    </location>
</feature>
<gene>
    <name evidence="2" type="ORF">M378DRAFT_963565</name>
</gene>
<dbReference type="AlphaFoldDB" id="A0A0C2WEM4"/>
<dbReference type="Proteomes" id="UP000054549">
    <property type="component" value="Unassembled WGS sequence"/>
</dbReference>
<organism evidence="2 3">
    <name type="scientific">Amanita muscaria (strain Koide BX008)</name>
    <dbReference type="NCBI Taxonomy" id="946122"/>
    <lineage>
        <taxon>Eukaryota</taxon>
        <taxon>Fungi</taxon>
        <taxon>Dikarya</taxon>
        <taxon>Basidiomycota</taxon>
        <taxon>Agaricomycotina</taxon>
        <taxon>Agaricomycetes</taxon>
        <taxon>Agaricomycetidae</taxon>
        <taxon>Agaricales</taxon>
        <taxon>Pluteineae</taxon>
        <taxon>Amanitaceae</taxon>
        <taxon>Amanita</taxon>
    </lineage>
</organism>
<dbReference type="HOGENOM" id="CLU_2960276_0_0_1"/>
<keyword evidence="1" id="KW-0472">Membrane</keyword>
<keyword evidence="1" id="KW-1133">Transmembrane helix</keyword>
<reference evidence="2 3" key="1">
    <citation type="submission" date="2014-04" db="EMBL/GenBank/DDBJ databases">
        <title>Evolutionary Origins and Diversification of the Mycorrhizal Mutualists.</title>
        <authorList>
            <consortium name="DOE Joint Genome Institute"/>
            <consortium name="Mycorrhizal Genomics Consortium"/>
            <person name="Kohler A."/>
            <person name="Kuo A."/>
            <person name="Nagy L.G."/>
            <person name="Floudas D."/>
            <person name="Copeland A."/>
            <person name="Barry K.W."/>
            <person name="Cichocki N."/>
            <person name="Veneault-Fourrey C."/>
            <person name="LaButti K."/>
            <person name="Lindquist E.A."/>
            <person name="Lipzen A."/>
            <person name="Lundell T."/>
            <person name="Morin E."/>
            <person name="Murat C."/>
            <person name="Riley R."/>
            <person name="Ohm R."/>
            <person name="Sun H."/>
            <person name="Tunlid A."/>
            <person name="Henrissat B."/>
            <person name="Grigoriev I.V."/>
            <person name="Hibbett D.S."/>
            <person name="Martin F."/>
        </authorList>
    </citation>
    <scope>NUCLEOTIDE SEQUENCE [LARGE SCALE GENOMIC DNA]</scope>
    <source>
        <strain evidence="2 3">Koide BX008</strain>
    </source>
</reference>
<name>A0A0C2WEM4_AMAMK</name>
<proteinExistence type="predicted"/>
<sequence>MKAIGKAAFPRLRRTKYVELLRVIRVIQVFFVQTQFLSCFIVHVERSVLFSFLMRFSTT</sequence>
<dbReference type="InParanoid" id="A0A0C2WEM4"/>
<dbReference type="EMBL" id="KN818308">
    <property type="protein sequence ID" value="KIL59852.1"/>
    <property type="molecule type" value="Genomic_DNA"/>
</dbReference>
<keyword evidence="3" id="KW-1185">Reference proteome</keyword>
<keyword evidence="1" id="KW-0812">Transmembrane</keyword>
<protein>
    <submittedName>
        <fullName evidence="2">Uncharacterized protein</fullName>
    </submittedName>
</protein>
<evidence type="ECO:0000313" key="2">
    <source>
        <dbReference type="EMBL" id="KIL59852.1"/>
    </source>
</evidence>
<evidence type="ECO:0000256" key="1">
    <source>
        <dbReference type="SAM" id="Phobius"/>
    </source>
</evidence>
<accession>A0A0C2WEM4</accession>
<evidence type="ECO:0000313" key="3">
    <source>
        <dbReference type="Proteomes" id="UP000054549"/>
    </source>
</evidence>